<feature type="transmembrane region" description="Helical" evidence="1">
    <location>
        <begin position="107"/>
        <end position="127"/>
    </location>
</feature>
<evidence type="ECO:0008006" key="4">
    <source>
        <dbReference type="Google" id="ProtNLM"/>
    </source>
</evidence>
<proteinExistence type="predicted"/>
<dbReference type="InterPro" id="IPR038750">
    <property type="entry name" value="YczE/YyaS-like"/>
</dbReference>
<keyword evidence="1" id="KW-1133">Transmembrane helix</keyword>
<dbReference type="EMBL" id="QJKK01000014">
    <property type="protein sequence ID" value="RAL21403.1"/>
    <property type="molecule type" value="Genomic_DNA"/>
</dbReference>
<accession>A0A364K1E0</accession>
<keyword evidence="1" id="KW-0812">Transmembrane</keyword>
<evidence type="ECO:0000313" key="2">
    <source>
        <dbReference type="EMBL" id="RAL21403.1"/>
    </source>
</evidence>
<reference evidence="2 3" key="2">
    <citation type="submission" date="2018-06" db="EMBL/GenBank/DDBJ databases">
        <authorList>
            <person name="Zhirakovskaya E."/>
        </authorList>
    </citation>
    <scope>NUCLEOTIDE SEQUENCE [LARGE SCALE GENOMIC DNA]</scope>
    <source>
        <strain evidence="2 3">FBKL4.011</strain>
    </source>
</reference>
<dbReference type="OrthoDB" id="1902994at2"/>
<feature type="transmembrane region" description="Helical" evidence="1">
    <location>
        <begin position="7"/>
        <end position="26"/>
    </location>
</feature>
<protein>
    <recommendedName>
        <fullName evidence="4">YitT family protein</fullName>
    </recommendedName>
</protein>
<name>A0A364K1E0_9BACL</name>
<dbReference type="AlphaFoldDB" id="A0A364K1E0"/>
<reference evidence="2 3" key="1">
    <citation type="submission" date="2018-06" db="EMBL/GenBank/DDBJ databases">
        <title>Thermoflavimicrobium daqus sp. nov., a thermophilic microbe isolated from Moutai-flavour Daqu.</title>
        <authorList>
            <person name="Wang X."/>
            <person name="Zhou H."/>
        </authorList>
    </citation>
    <scope>NUCLEOTIDE SEQUENCE [LARGE SCALE GENOMIC DNA]</scope>
    <source>
        <strain evidence="2 3">FBKL4.011</strain>
    </source>
</reference>
<keyword evidence="3" id="KW-1185">Reference proteome</keyword>
<feature type="transmembrane region" description="Helical" evidence="1">
    <location>
        <begin position="173"/>
        <end position="193"/>
    </location>
</feature>
<feature type="transmembrane region" description="Helical" evidence="1">
    <location>
        <begin position="46"/>
        <end position="68"/>
    </location>
</feature>
<keyword evidence="1" id="KW-0472">Membrane</keyword>
<feature type="transmembrane region" description="Helical" evidence="1">
    <location>
        <begin position="75"/>
        <end position="95"/>
    </location>
</feature>
<organism evidence="2 3">
    <name type="scientific">Thermoflavimicrobium daqui</name>
    <dbReference type="NCBI Taxonomy" id="2137476"/>
    <lineage>
        <taxon>Bacteria</taxon>
        <taxon>Bacillati</taxon>
        <taxon>Bacillota</taxon>
        <taxon>Bacilli</taxon>
        <taxon>Bacillales</taxon>
        <taxon>Thermoactinomycetaceae</taxon>
        <taxon>Thermoflavimicrobium</taxon>
    </lineage>
</organism>
<evidence type="ECO:0000256" key="1">
    <source>
        <dbReference type="SAM" id="Phobius"/>
    </source>
</evidence>
<dbReference type="PANTHER" id="PTHR40078">
    <property type="entry name" value="INTEGRAL MEMBRANE PROTEIN-RELATED"/>
    <property type="match status" value="1"/>
</dbReference>
<dbReference type="Proteomes" id="UP000251213">
    <property type="component" value="Unassembled WGS sequence"/>
</dbReference>
<dbReference type="RefSeq" id="WP_113660181.1">
    <property type="nucleotide sequence ID" value="NZ_KZ845676.1"/>
</dbReference>
<feature type="transmembrane region" description="Helical" evidence="1">
    <location>
        <begin position="148"/>
        <end position="167"/>
    </location>
</feature>
<gene>
    <name evidence="2" type="ORF">DL897_16265</name>
</gene>
<sequence>MWLRCRQFMFYLIGILLLTLGVTLTIRSNLGTSPFDALLVGLFKTIGLTVGSWEIILGLTIVLINAMIQRQQPEYMALLTSLITGMGIDGWLWMLRWIHPDTFMSRFLLIALGMIIVGLGTAIYLQSRFAPIPIDRSMLIIQELTGKSITYSRALISILLVILAFILKGPIGIGTLLNAFLVGGIIQFFMPYVSQFEQRISKQA</sequence>
<comment type="caution">
    <text evidence="2">The sequence shown here is derived from an EMBL/GenBank/DDBJ whole genome shotgun (WGS) entry which is preliminary data.</text>
</comment>
<evidence type="ECO:0000313" key="3">
    <source>
        <dbReference type="Proteomes" id="UP000251213"/>
    </source>
</evidence>
<dbReference type="PANTHER" id="PTHR40078:SF1">
    <property type="entry name" value="INTEGRAL MEMBRANE PROTEIN"/>
    <property type="match status" value="1"/>
</dbReference>
<dbReference type="Pfam" id="PF19700">
    <property type="entry name" value="DUF6198"/>
    <property type="match status" value="1"/>
</dbReference>